<dbReference type="SUPFAM" id="SSF58104">
    <property type="entry name" value="Methyl-accepting chemotaxis protein (MCP) signaling domain"/>
    <property type="match status" value="1"/>
</dbReference>
<accession>E7G475</accession>
<dbReference type="Gene3D" id="1.10.287.950">
    <property type="entry name" value="Methyl-accepting chemotaxis protein"/>
    <property type="match status" value="1"/>
</dbReference>
<dbReference type="GO" id="GO:0016020">
    <property type="term" value="C:membrane"/>
    <property type="evidence" value="ECO:0007669"/>
    <property type="project" value="InterPro"/>
</dbReference>
<comment type="caution">
    <text evidence="7">The sequence shown here is derived from an EMBL/GenBank/DDBJ whole genome shotgun (WGS) entry which is preliminary data.</text>
</comment>
<dbReference type="Proteomes" id="UP000054093">
    <property type="component" value="Unassembled WGS sequence"/>
</dbReference>
<dbReference type="Pfam" id="PF00015">
    <property type="entry name" value="MCPsignal"/>
    <property type="match status" value="1"/>
</dbReference>
<dbReference type="Gene3D" id="3.30.450.20">
    <property type="entry name" value="PAS domain"/>
    <property type="match status" value="1"/>
</dbReference>
<evidence type="ECO:0000259" key="5">
    <source>
        <dbReference type="PROSITE" id="PS50111"/>
    </source>
</evidence>
<comment type="similarity">
    <text evidence="2">Belongs to the methyl-accepting chemotaxis (MCP) protein family.</text>
</comment>
<organism evidence="7 8">
    <name type="scientific">Helicobacter suis HS5</name>
    <dbReference type="NCBI Taxonomy" id="710394"/>
    <lineage>
        <taxon>Bacteria</taxon>
        <taxon>Pseudomonadati</taxon>
        <taxon>Campylobacterota</taxon>
        <taxon>Epsilonproteobacteria</taxon>
        <taxon>Campylobacterales</taxon>
        <taxon>Helicobacteraceae</taxon>
        <taxon>Helicobacter</taxon>
    </lineage>
</organism>
<dbReference type="AlphaFoldDB" id="E7G475"/>
<evidence type="ECO:0000256" key="4">
    <source>
        <dbReference type="SAM" id="Phobius"/>
    </source>
</evidence>
<dbReference type="EMBL" id="ADHO01000124">
    <property type="protein sequence ID" value="EFX41830.1"/>
    <property type="molecule type" value="Genomic_DNA"/>
</dbReference>
<evidence type="ECO:0000313" key="7">
    <source>
        <dbReference type="EMBL" id="EFX41830.1"/>
    </source>
</evidence>
<keyword evidence="1 3" id="KW-0807">Transducer</keyword>
<keyword evidence="4" id="KW-1133">Transmembrane helix</keyword>
<dbReference type="SMART" id="SM00283">
    <property type="entry name" value="MA"/>
    <property type="match status" value="1"/>
</dbReference>
<feature type="transmembrane region" description="Helical" evidence="4">
    <location>
        <begin position="309"/>
        <end position="329"/>
    </location>
</feature>
<feature type="domain" description="Methyl-accepting transducer" evidence="5">
    <location>
        <begin position="461"/>
        <end position="681"/>
    </location>
</feature>
<dbReference type="RefSeq" id="WP_006564764.1">
    <property type="nucleotide sequence ID" value="NZ_ADHO01000124.1"/>
</dbReference>
<sequence>MNALLSKLRISTKIVMSVCFIVVLGIAILGFIVSNKVRNTTRVNTIEVLSSEIEEGASRLQRNINRMFVALKNLDMDLASIDLAHNEKERDKLMRRFLNDEHHVKIVSVISFKSPHDFYMAHRIGKSIEILKTNNCYNPDIYHRVAQSHSLQKSRPYFKDIDGEKIFGFDFGIPLKKVQNGNAEVVGVIVAFVSIDSFSEMVLRKQQDTFLMQENGYLLLVYDGKLQGKLLNEVNPDPSAKKVVGLTREGYSGVVNYHALRTNKDSFLFVKAFDIFDKVDSGSFKFNWALARFVSRDEVFAVAYELQKLILIAGSVVLLILIVAVYLLVRYLVGNRIVVVSTTLDGFFRLLNDPKKGGDVHIVKTNVLDEIGRMQQSINTNVLRIHENTKADNTTIEDMLNVVRHIKEGDFTQKIAAIPNNPSLLQLKELFNDVITYLQQHIGSHMQVINQAFERYKALDFTQGIANPSGDMEKAVDDLGAEIKRMLRTSLDFASALTQESQGLKTCVDNLTNSANQQNKNLIQTSKSIEAITEGIASISQKSEGMIAQGQDIRNIVEIIKDIADQTNLLALNAAIEAARAGEHGRGFAVVADEVRKLAERTQKSLGEIEANINVLLQSIADASESIKMQSQSVEEINASLETFKQDTQNNLNIAHTSLEVGNNIDHISKDILEDANKKKF</sequence>
<dbReference type="GO" id="GO:0007165">
    <property type="term" value="P:signal transduction"/>
    <property type="evidence" value="ECO:0007669"/>
    <property type="project" value="UniProtKB-KW"/>
</dbReference>
<proteinExistence type="inferred from homology"/>
<evidence type="ECO:0000313" key="8">
    <source>
        <dbReference type="Proteomes" id="UP000054093"/>
    </source>
</evidence>
<keyword evidence="4" id="KW-0472">Membrane</keyword>
<protein>
    <submittedName>
        <fullName evidence="7">Methyl-accepting chemotaxis protein</fullName>
    </submittedName>
</protein>
<dbReference type="PANTHER" id="PTHR32089">
    <property type="entry name" value="METHYL-ACCEPTING CHEMOTAXIS PROTEIN MCPB"/>
    <property type="match status" value="1"/>
</dbReference>
<keyword evidence="4" id="KW-0812">Transmembrane</keyword>
<feature type="transmembrane region" description="Helical" evidence="4">
    <location>
        <begin position="14"/>
        <end position="33"/>
    </location>
</feature>
<dbReference type="PROSITE" id="PS50111">
    <property type="entry name" value="CHEMOTAXIS_TRANSDUC_2"/>
    <property type="match status" value="1"/>
</dbReference>
<dbReference type="InterPro" id="IPR004089">
    <property type="entry name" value="MCPsignal_dom"/>
</dbReference>
<evidence type="ECO:0000259" key="6">
    <source>
        <dbReference type="PROSITE" id="PS50885"/>
    </source>
</evidence>
<dbReference type="PROSITE" id="PS50885">
    <property type="entry name" value="HAMP"/>
    <property type="match status" value="1"/>
</dbReference>
<name>E7G475_9HELI</name>
<evidence type="ECO:0000256" key="1">
    <source>
        <dbReference type="ARBA" id="ARBA00023224"/>
    </source>
</evidence>
<feature type="domain" description="HAMP" evidence="6">
    <location>
        <begin position="396"/>
        <end position="443"/>
    </location>
</feature>
<evidence type="ECO:0000256" key="2">
    <source>
        <dbReference type="ARBA" id="ARBA00029447"/>
    </source>
</evidence>
<dbReference type="InterPro" id="IPR003660">
    <property type="entry name" value="HAMP_dom"/>
</dbReference>
<gene>
    <name evidence="7" type="primary">tlpA</name>
    <name evidence="7" type="ORF">HSUHS5_0774</name>
</gene>
<dbReference type="PANTHER" id="PTHR32089:SF112">
    <property type="entry name" value="LYSOZYME-LIKE PROTEIN-RELATED"/>
    <property type="match status" value="1"/>
</dbReference>
<evidence type="ECO:0000256" key="3">
    <source>
        <dbReference type="PROSITE-ProRule" id="PRU00284"/>
    </source>
</evidence>
<reference evidence="7 8" key="1">
    <citation type="journal article" date="2011" name="Vet. Res.">
        <title>Genome sequence of Helicobacter suis supports its role in gastric pathology.</title>
        <authorList>
            <person name="Vermoote M."/>
            <person name="Vandekerckhove T.T."/>
            <person name="Flahou B."/>
            <person name="Pasmans F."/>
            <person name="Smet A."/>
            <person name="De Groote D."/>
            <person name="Van Criekinge W."/>
            <person name="Ducatelle R."/>
            <person name="Haesebrouck F."/>
        </authorList>
    </citation>
    <scope>NUCLEOTIDE SEQUENCE [LARGE SCALE GENOMIC DNA]</scope>
    <source>
        <strain evidence="7 8">HS5</strain>
    </source>
</reference>